<dbReference type="RefSeq" id="WP_245896700.1">
    <property type="nucleotide sequence ID" value="NZ_QBKT01000001.1"/>
</dbReference>
<protein>
    <recommendedName>
        <fullName evidence="3">WD40 repeat protein</fullName>
    </recommendedName>
</protein>
<gene>
    <name evidence="1" type="ORF">C8N46_101563</name>
</gene>
<dbReference type="SUPFAM" id="SSF101898">
    <property type="entry name" value="NHL repeat"/>
    <property type="match status" value="1"/>
</dbReference>
<evidence type="ECO:0008006" key="3">
    <source>
        <dbReference type="Google" id="ProtNLM"/>
    </source>
</evidence>
<dbReference type="Proteomes" id="UP000244090">
    <property type="component" value="Unassembled WGS sequence"/>
</dbReference>
<sequence>MKNFPLKYIFFLLLCTNCNVNYGQLKYAGKISDDLEEVSGMESIPNFKGFWMINDGGNDAEVYEVNMEGKIFRTLYIDGKNRDWEDLTKDDEGNLYIGDFGNNSNDRKNLKVYKLDAKDMAEKKSIDPEKIKFSFPNQKKFPPKKKERHFDVESFFYHNGYLYLFTKSRTKSDFGRSDLYKIPAEKGEHEAEFLGTFHTCSDEHCWVTSAAISPDGKKVVLLSHNAVWQFTDFKGDDFFNGTVKKYDLGHTSQKESICFTDNTTVYIADEESHGSGRNLYRFTLD</sequence>
<name>A0A2T6C6M4_9FLAO</name>
<accession>A0A2T6C6M4</accession>
<dbReference type="AlphaFoldDB" id="A0A2T6C6M4"/>
<proteinExistence type="predicted"/>
<reference evidence="1 2" key="1">
    <citation type="submission" date="2018-04" db="EMBL/GenBank/DDBJ databases">
        <title>Genomic Encyclopedia of Archaeal and Bacterial Type Strains, Phase II (KMG-II): from individual species to whole genera.</title>
        <authorList>
            <person name="Goeker M."/>
        </authorList>
    </citation>
    <scope>NUCLEOTIDE SEQUENCE [LARGE SCALE GENOMIC DNA]</scope>
    <source>
        <strain evidence="1 2">DSM 25731</strain>
    </source>
</reference>
<evidence type="ECO:0000313" key="2">
    <source>
        <dbReference type="Proteomes" id="UP000244090"/>
    </source>
</evidence>
<comment type="caution">
    <text evidence="1">The sequence shown here is derived from an EMBL/GenBank/DDBJ whole genome shotgun (WGS) entry which is preliminary data.</text>
</comment>
<dbReference type="EMBL" id="QBKT01000001">
    <property type="protein sequence ID" value="PTX63953.1"/>
    <property type="molecule type" value="Genomic_DNA"/>
</dbReference>
<organism evidence="1 2">
    <name type="scientific">Kordia periserrulae</name>
    <dbReference type="NCBI Taxonomy" id="701523"/>
    <lineage>
        <taxon>Bacteria</taxon>
        <taxon>Pseudomonadati</taxon>
        <taxon>Bacteroidota</taxon>
        <taxon>Flavobacteriia</taxon>
        <taxon>Flavobacteriales</taxon>
        <taxon>Flavobacteriaceae</taxon>
        <taxon>Kordia</taxon>
    </lineage>
</organism>
<keyword evidence="2" id="KW-1185">Reference proteome</keyword>
<evidence type="ECO:0000313" key="1">
    <source>
        <dbReference type="EMBL" id="PTX63953.1"/>
    </source>
</evidence>